<organism evidence="1 2">
    <name type="scientific">Glycomyces rutgersensis</name>
    <dbReference type="NCBI Taxonomy" id="58115"/>
    <lineage>
        <taxon>Bacteria</taxon>
        <taxon>Bacillati</taxon>
        <taxon>Actinomycetota</taxon>
        <taxon>Actinomycetes</taxon>
        <taxon>Glycomycetales</taxon>
        <taxon>Glycomycetaceae</taxon>
        <taxon>Glycomyces</taxon>
    </lineage>
</organism>
<proteinExistence type="predicted"/>
<evidence type="ECO:0000313" key="2">
    <source>
        <dbReference type="Proteomes" id="UP001501584"/>
    </source>
</evidence>
<protein>
    <submittedName>
        <fullName evidence="1">Uncharacterized protein</fullName>
    </submittedName>
</protein>
<name>A0ABP5S5T6_9ACTN</name>
<dbReference type="EMBL" id="BAAASX010000001">
    <property type="protein sequence ID" value="GAA2321799.1"/>
    <property type="molecule type" value="Genomic_DNA"/>
</dbReference>
<reference evidence="2" key="1">
    <citation type="journal article" date="2019" name="Int. J. Syst. Evol. Microbiol.">
        <title>The Global Catalogue of Microorganisms (GCM) 10K type strain sequencing project: providing services to taxonomists for standard genome sequencing and annotation.</title>
        <authorList>
            <consortium name="The Broad Institute Genomics Platform"/>
            <consortium name="The Broad Institute Genome Sequencing Center for Infectious Disease"/>
            <person name="Wu L."/>
            <person name="Ma J."/>
        </authorList>
    </citation>
    <scope>NUCLEOTIDE SEQUENCE [LARGE SCALE GENOMIC DNA]</scope>
    <source>
        <strain evidence="2">JCM 6238</strain>
    </source>
</reference>
<comment type="caution">
    <text evidence="1">The sequence shown here is derived from an EMBL/GenBank/DDBJ whole genome shotgun (WGS) entry which is preliminary data.</text>
</comment>
<evidence type="ECO:0000313" key="1">
    <source>
        <dbReference type="EMBL" id="GAA2321799.1"/>
    </source>
</evidence>
<dbReference type="Proteomes" id="UP001501584">
    <property type="component" value="Unassembled WGS sequence"/>
</dbReference>
<sequence length="90" mass="9735">MSWRRDGLAGASAPGAGSSIRLRAWGRGRSARARVGSSFITAHHTGREEVTWAWGMGPYLGVSNGRMARGRAHKPLNSDLRETAHKVQPV</sequence>
<accession>A0ABP5S5T6</accession>
<keyword evidence="2" id="KW-1185">Reference proteome</keyword>
<gene>
    <name evidence="1" type="ORF">GCM10010403_09830</name>
</gene>